<dbReference type="InterPro" id="IPR051532">
    <property type="entry name" value="Ester_Hydrolysis_Enzymes"/>
</dbReference>
<organism evidence="2 3">
    <name type="scientific">Chitinophaga caeni</name>
    <dbReference type="NCBI Taxonomy" id="2029983"/>
    <lineage>
        <taxon>Bacteria</taxon>
        <taxon>Pseudomonadati</taxon>
        <taxon>Bacteroidota</taxon>
        <taxon>Chitinophagia</taxon>
        <taxon>Chitinophagales</taxon>
        <taxon>Chitinophagaceae</taxon>
        <taxon>Chitinophaga</taxon>
    </lineage>
</organism>
<dbReference type="EMBL" id="CP023777">
    <property type="protein sequence ID" value="ATL46099.1"/>
    <property type="molecule type" value="Genomic_DNA"/>
</dbReference>
<dbReference type="SUPFAM" id="SSF52266">
    <property type="entry name" value="SGNH hydrolase"/>
    <property type="match status" value="1"/>
</dbReference>
<dbReference type="Pfam" id="PF13472">
    <property type="entry name" value="Lipase_GDSL_2"/>
    <property type="match status" value="1"/>
</dbReference>
<dbReference type="Gene3D" id="2.60.120.1360">
    <property type="match status" value="1"/>
</dbReference>
<reference evidence="2 3" key="1">
    <citation type="submission" date="2017-10" db="EMBL/GenBank/DDBJ databases">
        <title>Paenichitinophaga pekingensis gen. nov., sp. nov., isolated from activated sludge.</title>
        <authorList>
            <person name="Jin D."/>
            <person name="Kong X."/>
            <person name="Deng Y."/>
            <person name="Bai Z."/>
        </authorList>
    </citation>
    <scope>NUCLEOTIDE SEQUENCE [LARGE SCALE GENOMIC DNA]</scope>
    <source>
        <strain evidence="2 3">13</strain>
    </source>
</reference>
<dbReference type="Gene3D" id="3.40.50.1110">
    <property type="entry name" value="SGNH hydrolase"/>
    <property type="match status" value="1"/>
</dbReference>
<evidence type="ECO:0000259" key="1">
    <source>
        <dbReference type="Pfam" id="PF13472"/>
    </source>
</evidence>
<dbReference type="InterPro" id="IPR013830">
    <property type="entry name" value="SGNH_hydro"/>
</dbReference>
<sequence length="457" mass="50823">MNINRQKNTKIGITFCWICCMLLIGRNAWGNTAVSTGYAGKYVKGTAAINNLWSWMNRIKDPVVPAAAPNVIQQAGSLDSFFEALMLSDSSVINILHTGDSHLQAGFFPGAVADNLQQKFGNAGRGYVFPYNLAKTNGPSDYFWTSNIAFSSDRIVDRNLSQDVGPGGIMLKTNHQQFTLSYIPKGELANGSIAGLELFLDVGEQDNEPSITSNGLDAVVSPLLFEGAGSGLRRAGLVYNENVNRVDLHFKFGSAGSVRFFGANIINGHNGILYSTVGINGAQFLHYNNNKNTWIEQLLLLEPQLIILSLGTNEAYGFTNEEAVRVELEKAVQTIKTYAPRASILFTTPPSEVRMKRYVSVKRKYKGKVRYVRQVRYITNPYTVKVQSTIVNFCKENDYAFWDFYNIMKGNPKIKAGWSKDHIHFVASGYQEEGRLLAEALEQAYENFKLQNANNNL</sequence>
<dbReference type="GO" id="GO:0016788">
    <property type="term" value="F:hydrolase activity, acting on ester bonds"/>
    <property type="evidence" value="ECO:0007669"/>
    <property type="project" value="UniProtKB-ARBA"/>
</dbReference>
<dbReference type="AlphaFoldDB" id="A0A291QQ19"/>
<proteinExistence type="predicted"/>
<feature type="domain" description="SGNH hydrolase-type esterase" evidence="1">
    <location>
        <begin position="274"/>
        <end position="431"/>
    </location>
</feature>
<evidence type="ECO:0000313" key="3">
    <source>
        <dbReference type="Proteomes" id="UP000220133"/>
    </source>
</evidence>
<dbReference type="PANTHER" id="PTHR30383">
    <property type="entry name" value="THIOESTERASE 1/PROTEASE 1/LYSOPHOSPHOLIPASE L1"/>
    <property type="match status" value="1"/>
</dbReference>
<dbReference type="PANTHER" id="PTHR30383:SF29">
    <property type="entry name" value="SGNH HYDROLASE-TYPE ESTERASE DOMAIN-CONTAINING PROTEIN"/>
    <property type="match status" value="1"/>
</dbReference>
<keyword evidence="3" id="KW-1185">Reference proteome</keyword>
<dbReference type="RefSeq" id="WP_098192488.1">
    <property type="nucleotide sequence ID" value="NZ_CP023777.1"/>
</dbReference>
<gene>
    <name evidence="2" type="ORF">COR50_02355</name>
</gene>
<name>A0A291QQ19_9BACT</name>
<evidence type="ECO:0000313" key="2">
    <source>
        <dbReference type="EMBL" id="ATL46099.1"/>
    </source>
</evidence>
<dbReference type="Proteomes" id="UP000220133">
    <property type="component" value="Chromosome"/>
</dbReference>
<dbReference type="KEGG" id="cbae:COR50_02355"/>
<protein>
    <recommendedName>
        <fullName evidence="1">SGNH hydrolase-type esterase domain-containing protein</fullName>
    </recommendedName>
</protein>
<accession>A0A291QQ19</accession>
<dbReference type="OrthoDB" id="9764375at2"/>
<dbReference type="InterPro" id="IPR036514">
    <property type="entry name" value="SGNH_hydro_sf"/>
</dbReference>